<gene>
    <name evidence="1" type="ORF">A0H81_03369</name>
</gene>
<dbReference type="EMBL" id="LUGG01000003">
    <property type="protein sequence ID" value="OBZ76803.1"/>
    <property type="molecule type" value="Genomic_DNA"/>
</dbReference>
<dbReference type="Proteomes" id="UP000092993">
    <property type="component" value="Unassembled WGS sequence"/>
</dbReference>
<comment type="caution">
    <text evidence="1">The sequence shown here is derived from an EMBL/GenBank/DDBJ whole genome shotgun (WGS) entry which is preliminary data.</text>
</comment>
<sequence>MMAAVQRSRGVRGRSARLYNFVVSAMPMHPCHSGLFDKYLDPHGRMYCLTGSFYNTPTTVAIIGADALLLNAHASWTALKCFRDYSPKFRRISCAKGEGDHEVDH</sequence>
<name>A0A1C7MIT5_GRIFR</name>
<dbReference type="AlphaFoldDB" id="A0A1C7MIT5"/>
<protein>
    <submittedName>
        <fullName evidence="1">Uncharacterized protein</fullName>
    </submittedName>
</protein>
<evidence type="ECO:0000313" key="1">
    <source>
        <dbReference type="EMBL" id="OBZ76803.1"/>
    </source>
</evidence>
<accession>A0A1C7MIT5</accession>
<proteinExistence type="predicted"/>
<evidence type="ECO:0000313" key="2">
    <source>
        <dbReference type="Proteomes" id="UP000092993"/>
    </source>
</evidence>
<keyword evidence="2" id="KW-1185">Reference proteome</keyword>
<organism evidence="1 2">
    <name type="scientific">Grifola frondosa</name>
    <name type="common">Maitake</name>
    <name type="synonym">Polyporus frondosus</name>
    <dbReference type="NCBI Taxonomy" id="5627"/>
    <lineage>
        <taxon>Eukaryota</taxon>
        <taxon>Fungi</taxon>
        <taxon>Dikarya</taxon>
        <taxon>Basidiomycota</taxon>
        <taxon>Agaricomycotina</taxon>
        <taxon>Agaricomycetes</taxon>
        <taxon>Polyporales</taxon>
        <taxon>Grifolaceae</taxon>
        <taxon>Grifola</taxon>
    </lineage>
</organism>
<reference evidence="1 2" key="1">
    <citation type="submission" date="2016-03" db="EMBL/GenBank/DDBJ databases">
        <title>Whole genome sequencing of Grifola frondosa 9006-11.</title>
        <authorList>
            <person name="Min B."/>
            <person name="Park H."/>
            <person name="Kim J.-G."/>
            <person name="Cho H."/>
            <person name="Oh Y.-L."/>
            <person name="Kong W.-S."/>
            <person name="Choi I.-G."/>
        </authorList>
    </citation>
    <scope>NUCLEOTIDE SEQUENCE [LARGE SCALE GENOMIC DNA]</scope>
    <source>
        <strain evidence="1 2">9006-11</strain>
    </source>
</reference>